<dbReference type="SUPFAM" id="SSF48208">
    <property type="entry name" value="Six-hairpin glycosidases"/>
    <property type="match status" value="1"/>
</dbReference>
<dbReference type="EnsemblProtists" id="EOD33447">
    <property type="protein sequence ID" value="EOD33447"/>
    <property type="gene ID" value="EMIHUDRAFT_467817"/>
</dbReference>
<dbReference type="PANTHER" id="PTHR12654">
    <property type="entry name" value="BILE ACID BETA-GLUCOSIDASE-RELATED"/>
    <property type="match status" value="1"/>
</dbReference>
<sequence length="813" mass="84830">MGNGENMPHPPLAAALDKLPFTNAGTVSSSDVFTMRPVPSIYLEPEAPRRARWAWAEGPITPFKQFSYLYAEANATPPTGMRSAPPLGGLGSGTVELRADGSLRSWTIENASPAGSAKTGLLDEAAFGYRLGGAPARLLRTHPPAGLPGVEGIRFSGATPFTRLAPTDSALPAGANLRLYGRSRWRLGDRSASAVPAAGFTLVATNPTGRPLALSLLFVLPVQASCAAWSFVNATRRCTRFANFSAVPPAANSASPADGAGVSLCGAGEGGAAAAEVSFGTAGSLVALWRSFAEAGRLDGAMGGSHGGAVVRLVVAPHGTASATVSLGWYFPARDFMGGLVGNFYASSRLVLGSEEAARTLLPGSEAAADVRGWASFAATLSSPSSSLPAWLGDSLLNSLHHTRSVMWLADGRHIPYLMLWPDALPSKMRAWAAGAMPDGMIQEQLALDAPCGRVMGDVSSMFVVYLLEWWRWTADEPSAASLVVEMWPAARAAARYDGLRLSRYNVSCFSALFHLLAMAAARELALSPPVRDAAFAAECDAALARGRAAMDALLWVEGGGYYRSYTGGEALMSDSLYAQVLADTLGLGALTSDAQVTRHLAAVLQRNDSPYGLLCQTGRYPLPAGAGADNSIWMMANPNWASLSLRRGGDPHKALSVVNKTFGWVRDALADQWNVVAVYGGLGYGAEGLPAANSHYGYHLVAWHLLFALTGQVYSARSRSLTFAPALRGRFELPVLVPAVAATLSRGSDGECTLAVAAAGSASLVLHTLSVDGVAPPAGVLPVKLAPGQRVSWGGGAGARTKVTLSSLKPVD</sequence>
<dbReference type="KEGG" id="ehx:EMIHUDRAFT_467817"/>
<evidence type="ECO:0000313" key="3">
    <source>
        <dbReference type="Proteomes" id="UP000013827"/>
    </source>
</evidence>
<dbReference type="InterPro" id="IPR024462">
    <property type="entry name" value="GH116_N"/>
</dbReference>
<dbReference type="InterPro" id="IPR052566">
    <property type="entry name" value="Non-lysos_glucosylceramidase"/>
</dbReference>
<dbReference type="STRING" id="2903.R1DES2"/>
<organism evidence="2 3">
    <name type="scientific">Emiliania huxleyi (strain CCMP1516)</name>
    <dbReference type="NCBI Taxonomy" id="280463"/>
    <lineage>
        <taxon>Eukaryota</taxon>
        <taxon>Haptista</taxon>
        <taxon>Haptophyta</taxon>
        <taxon>Prymnesiophyceae</taxon>
        <taxon>Isochrysidales</taxon>
        <taxon>Noelaerhabdaceae</taxon>
        <taxon>Emiliania</taxon>
    </lineage>
</organism>
<dbReference type="GO" id="GO:0008422">
    <property type="term" value="F:beta-glucosidase activity"/>
    <property type="evidence" value="ECO:0007669"/>
    <property type="project" value="TreeGrafter"/>
</dbReference>
<dbReference type="InterPro" id="IPR012341">
    <property type="entry name" value="6hp_glycosidase-like_sf"/>
</dbReference>
<protein>
    <recommendedName>
        <fullName evidence="1">Glycosyl-hydrolase family 116 N-terminal domain-containing protein</fullName>
    </recommendedName>
</protein>
<dbReference type="HOGENOM" id="CLU_015579_0_0_1"/>
<accession>A0A0D3KCG2</accession>
<dbReference type="Pfam" id="PF12215">
    <property type="entry name" value="Glyco_hydr_116N"/>
    <property type="match status" value="1"/>
</dbReference>
<proteinExistence type="predicted"/>
<dbReference type="GeneID" id="17278717"/>
<dbReference type="RefSeq" id="XP_005785876.1">
    <property type="nucleotide sequence ID" value="XM_005785819.1"/>
</dbReference>
<evidence type="ECO:0000259" key="1">
    <source>
        <dbReference type="Pfam" id="PF12215"/>
    </source>
</evidence>
<evidence type="ECO:0000313" key="2">
    <source>
        <dbReference type="EnsemblProtists" id="EOD33447"/>
    </source>
</evidence>
<dbReference type="Proteomes" id="UP000013827">
    <property type="component" value="Unassembled WGS sequence"/>
</dbReference>
<dbReference type="eggNOG" id="ENOG502R0T2">
    <property type="taxonomic scope" value="Eukaryota"/>
</dbReference>
<name>A0A0D3KCG2_EMIH1</name>
<dbReference type="AlphaFoldDB" id="A0A0D3KCG2"/>
<dbReference type="GO" id="GO:0005975">
    <property type="term" value="P:carbohydrate metabolic process"/>
    <property type="evidence" value="ECO:0007669"/>
    <property type="project" value="InterPro"/>
</dbReference>
<reference evidence="3" key="1">
    <citation type="journal article" date="2013" name="Nature">
        <title>Pan genome of the phytoplankton Emiliania underpins its global distribution.</title>
        <authorList>
            <person name="Read B.A."/>
            <person name="Kegel J."/>
            <person name="Klute M.J."/>
            <person name="Kuo A."/>
            <person name="Lefebvre S.C."/>
            <person name="Maumus F."/>
            <person name="Mayer C."/>
            <person name="Miller J."/>
            <person name="Monier A."/>
            <person name="Salamov A."/>
            <person name="Young J."/>
            <person name="Aguilar M."/>
            <person name="Claverie J.M."/>
            <person name="Frickenhaus S."/>
            <person name="Gonzalez K."/>
            <person name="Herman E.K."/>
            <person name="Lin Y.C."/>
            <person name="Napier J."/>
            <person name="Ogata H."/>
            <person name="Sarno A.F."/>
            <person name="Shmutz J."/>
            <person name="Schroeder D."/>
            <person name="de Vargas C."/>
            <person name="Verret F."/>
            <person name="von Dassow P."/>
            <person name="Valentin K."/>
            <person name="Van de Peer Y."/>
            <person name="Wheeler G."/>
            <person name="Dacks J.B."/>
            <person name="Delwiche C.F."/>
            <person name="Dyhrman S.T."/>
            <person name="Glockner G."/>
            <person name="John U."/>
            <person name="Richards T."/>
            <person name="Worden A.Z."/>
            <person name="Zhang X."/>
            <person name="Grigoriev I.V."/>
            <person name="Allen A.E."/>
            <person name="Bidle K."/>
            <person name="Borodovsky M."/>
            <person name="Bowler C."/>
            <person name="Brownlee C."/>
            <person name="Cock J.M."/>
            <person name="Elias M."/>
            <person name="Gladyshev V.N."/>
            <person name="Groth M."/>
            <person name="Guda C."/>
            <person name="Hadaegh A."/>
            <person name="Iglesias-Rodriguez M.D."/>
            <person name="Jenkins J."/>
            <person name="Jones B.M."/>
            <person name="Lawson T."/>
            <person name="Leese F."/>
            <person name="Lindquist E."/>
            <person name="Lobanov A."/>
            <person name="Lomsadze A."/>
            <person name="Malik S.B."/>
            <person name="Marsh M.E."/>
            <person name="Mackinder L."/>
            <person name="Mock T."/>
            <person name="Mueller-Roeber B."/>
            <person name="Pagarete A."/>
            <person name="Parker M."/>
            <person name="Probert I."/>
            <person name="Quesneville H."/>
            <person name="Raines C."/>
            <person name="Rensing S.A."/>
            <person name="Riano-Pachon D.M."/>
            <person name="Richier S."/>
            <person name="Rokitta S."/>
            <person name="Shiraiwa Y."/>
            <person name="Soanes D.M."/>
            <person name="van der Giezen M."/>
            <person name="Wahlund T.M."/>
            <person name="Williams B."/>
            <person name="Wilson W."/>
            <person name="Wolfe G."/>
            <person name="Wurch L.L."/>
        </authorList>
    </citation>
    <scope>NUCLEOTIDE SEQUENCE</scope>
</reference>
<dbReference type="Gene3D" id="1.50.10.10">
    <property type="match status" value="1"/>
</dbReference>
<reference evidence="2" key="2">
    <citation type="submission" date="2024-10" db="UniProtKB">
        <authorList>
            <consortium name="EnsemblProtists"/>
        </authorList>
    </citation>
    <scope>IDENTIFICATION</scope>
</reference>
<dbReference type="OMA" id="NATHEYY"/>
<keyword evidence="3" id="KW-1185">Reference proteome</keyword>
<feature type="domain" description="Glycosyl-hydrolase family 116 N-terminal" evidence="1">
    <location>
        <begin position="86"/>
        <end position="339"/>
    </location>
</feature>
<dbReference type="PaxDb" id="2903-EOD33447"/>
<dbReference type="InterPro" id="IPR008928">
    <property type="entry name" value="6-hairpin_glycosidase_sf"/>
</dbReference>
<dbReference type="PANTHER" id="PTHR12654:SF0">
    <property type="entry name" value="NON-LYSOSOMAL GLUCOSYLCERAMIDASE"/>
    <property type="match status" value="1"/>
</dbReference>